<reference evidence="3" key="1">
    <citation type="submission" date="2023-06" db="EMBL/GenBank/DDBJ databases">
        <authorList>
            <person name="Delattre M."/>
        </authorList>
    </citation>
    <scope>NUCLEOTIDE SEQUENCE</scope>
    <source>
        <strain evidence="3">AF72</strain>
    </source>
</reference>
<dbReference type="EMBL" id="CATQJA010001140">
    <property type="protein sequence ID" value="CAJ0565960.1"/>
    <property type="molecule type" value="Genomic_DNA"/>
</dbReference>
<protein>
    <submittedName>
        <fullName evidence="3">Uncharacterized protein</fullName>
    </submittedName>
</protein>
<accession>A0AA36FSZ4</accession>
<keyword evidence="2" id="KW-0378">Hydrolase</keyword>
<evidence type="ECO:0000256" key="1">
    <source>
        <dbReference type="ARBA" id="ARBA00007527"/>
    </source>
</evidence>
<dbReference type="CDD" id="cd09120">
    <property type="entry name" value="PLDc_DNaseII_1"/>
    <property type="match status" value="1"/>
</dbReference>
<dbReference type="Pfam" id="PF03265">
    <property type="entry name" value="DNase_II"/>
    <property type="match status" value="1"/>
</dbReference>
<dbReference type="AlphaFoldDB" id="A0AA36FSZ4"/>
<gene>
    <name evidence="3" type="ORF">MSPICULIGERA_LOCUS4581</name>
</gene>
<dbReference type="Proteomes" id="UP001177023">
    <property type="component" value="Unassembled WGS sequence"/>
</dbReference>
<evidence type="ECO:0000256" key="2">
    <source>
        <dbReference type="ARBA" id="ARBA00022801"/>
    </source>
</evidence>
<dbReference type="InterPro" id="IPR004947">
    <property type="entry name" value="DNase_II"/>
</dbReference>
<dbReference type="PANTHER" id="PTHR10858">
    <property type="entry name" value="DEOXYRIBONUCLEASE II"/>
    <property type="match status" value="1"/>
</dbReference>
<comment type="similarity">
    <text evidence="1">Belongs to the DNase II family.</text>
</comment>
<dbReference type="GO" id="GO:0006309">
    <property type="term" value="P:apoptotic DNA fragmentation"/>
    <property type="evidence" value="ECO:0007669"/>
    <property type="project" value="TreeGrafter"/>
</dbReference>
<dbReference type="GO" id="GO:0004531">
    <property type="term" value="F:deoxyribonuclease II activity"/>
    <property type="evidence" value="ECO:0007669"/>
    <property type="project" value="InterPro"/>
</dbReference>
<proteinExistence type="inferred from homology"/>
<feature type="non-terminal residue" evidence="3">
    <location>
        <position position="1"/>
    </location>
</feature>
<keyword evidence="4" id="KW-1185">Reference proteome</keyword>
<name>A0AA36FSZ4_9BILA</name>
<dbReference type="PANTHER" id="PTHR10858:SF30">
    <property type="entry name" value="CELL-DEATH-RELATED NUCLEASE 7"/>
    <property type="match status" value="1"/>
</dbReference>
<evidence type="ECO:0000313" key="3">
    <source>
        <dbReference type="EMBL" id="CAJ0565960.1"/>
    </source>
</evidence>
<comment type="caution">
    <text evidence="3">The sequence shown here is derived from an EMBL/GenBank/DDBJ whole genome shotgun (WGS) entry which is preliminary data.</text>
</comment>
<sequence length="368" mass="40915">MSHNKYNSGRLYSSILGFCNKQHVGNRFVMQLALPLIFGLFGWLEARISCKGLDGQNVDWFVAYKLPQGVNGSDGRSFIYADGKNSQWTQSKKLISDENSAIAATISQIYRQDESAFRFAYSDDGPATKSDGYRGHAKGVLNFDSSTGFWLLHSVPNYPPIGSYSYPQTGVKFAQSFVCITAATDALNEIGDHLRYIQSNPFNIGLPEKFAAKYPILRTIAQKKSLPTSTVKYTLNNQLTTVNGAKFFAFAKHKKFDKDLWHDLIVPTTRASFGVQSWLNGGSDDLGSTCTSEGNVYDIDEINLLGTKFSSSKDHSKWAVSDDVRVPMVCIGDLNRQRPTTLADLPEYRIPRGAVPDERDLTRVAAER</sequence>
<organism evidence="3 4">
    <name type="scientific">Mesorhabditis spiculigera</name>
    <dbReference type="NCBI Taxonomy" id="96644"/>
    <lineage>
        <taxon>Eukaryota</taxon>
        <taxon>Metazoa</taxon>
        <taxon>Ecdysozoa</taxon>
        <taxon>Nematoda</taxon>
        <taxon>Chromadorea</taxon>
        <taxon>Rhabditida</taxon>
        <taxon>Rhabditina</taxon>
        <taxon>Rhabditomorpha</taxon>
        <taxon>Rhabditoidea</taxon>
        <taxon>Rhabditidae</taxon>
        <taxon>Mesorhabditinae</taxon>
        <taxon>Mesorhabditis</taxon>
    </lineage>
</organism>
<evidence type="ECO:0000313" key="4">
    <source>
        <dbReference type="Proteomes" id="UP001177023"/>
    </source>
</evidence>